<dbReference type="Gene3D" id="1.10.10.10">
    <property type="entry name" value="Winged helix-like DNA-binding domain superfamily/Winged helix DNA-binding domain"/>
    <property type="match status" value="1"/>
</dbReference>
<feature type="region of interest" description="Disordered" evidence="3">
    <location>
        <begin position="41"/>
        <end position="63"/>
    </location>
</feature>
<feature type="compositionally biased region" description="Basic and acidic residues" evidence="3">
    <location>
        <begin position="41"/>
        <end position="58"/>
    </location>
</feature>
<dbReference type="Pfam" id="PF23598">
    <property type="entry name" value="LRR_14"/>
    <property type="match status" value="1"/>
</dbReference>
<keyword evidence="2" id="KW-0611">Plant defense</keyword>
<evidence type="ECO:0000256" key="1">
    <source>
        <dbReference type="ARBA" id="ARBA00022737"/>
    </source>
</evidence>
<keyword evidence="6" id="KW-1185">Reference proteome</keyword>
<dbReference type="Gene3D" id="3.80.10.10">
    <property type="entry name" value="Ribonuclease Inhibitor"/>
    <property type="match status" value="1"/>
</dbReference>
<evidence type="ECO:0000313" key="5">
    <source>
        <dbReference type="EMBL" id="KAG2244390.1"/>
    </source>
</evidence>
<evidence type="ECO:0000313" key="6">
    <source>
        <dbReference type="Proteomes" id="UP000886595"/>
    </source>
</evidence>
<feature type="domain" description="Disease resistance R13L4/SHOC-2-like LRR" evidence="4">
    <location>
        <begin position="362"/>
        <end position="594"/>
    </location>
</feature>
<evidence type="ECO:0000256" key="2">
    <source>
        <dbReference type="ARBA" id="ARBA00022821"/>
    </source>
</evidence>
<accession>A0A8X7P3N1</accession>
<gene>
    <name evidence="5" type="ORF">Bca52824_093763</name>
</gene>
<dbReference type="InterPro" id="IPR032675">
    <property type="entry name" value="LRR_dom_sf"/>
</dbReference>
<evidence type="ECO:0000256" key="3">
    <source>
        <dbReference type="SAM" id="MobiDB-lite"/>
    </source>
</evidence>
<dbReference type="InterPro" id="IPR055414">
    <property type="entry name" value="LRR_R13L4/SHOC2-like"/>
</dbReference>
<keyword evidence="1" id="KW-0677">Repeat</keyword>
<dbReference type="AlphaFoldDB" id="A0A8X7P3N1"/>
<name>A0A8X7P3N1_BRACI</name>
<dbReference type="GO" id="GO:0006952">
    <property type="term" value="P:defense response"/>
    <property type="evidence" value="ECO:0007669"/>
    <property type="project" value="UniProtKB-KW"/>
</dbReference>
<dbReference type="Proteomes" id="UP000886595">
    <property type="component" value="Unassembled WGS sequence"/>
</dbReference>
<dbReference type="PANTHER" id="PTHR47186">
    <property type="entry name" value="LEUCINE-RICH REPEAT-CONTAINING PROTEIN 57"/>
    <property type="match status" value="1"/>
</dbReference>
<dbReference type="SUPFAM" id="SSF52047">
    <property type="entry name" value="RNI-like"/>
    <property type="match status" value="1"/>
</dbReference>
<protein>
    <recommendedName>
        <fullName evidence="4">Disease resistance R13L4/SHOC-2-like LRR domain-containing protein</fullName>
    </recommendedName>
</protein>
<comment type="caution">
    <text evidence="5">The sequence shown here is derived from an EMBL/GenBank/DDBJ whole genome shotgun (WGS) entry which is preliminary data.</text>
</comment>
<dbReference type="InterPro" id="IPR036388">
    <property type="entry name" value="WH-like_DNA-bd_sf"/>
</dbReference>
<dbReference type="OrthoDB" id="1082382at2759"/>
<organism evidence="5 6">
    <name type="scientific">Brassica carinata</name>
    <name type="common">Ethiopian mustard</name>
    <name type="synonym">Abyssinian cabbage</name>
    <dbReference type="NCBI Taxonomy" id="52824"/>
    <lineage>
        <taxon>Eukaryota</taxon>
        <taxon>Viridiplantae</taxon>
        <taxon>Streptophyta</taxon>
        <taxon>Embryophyta</taxon>
        <taxon>Tracheophyta</taxon>
        <taxon>Spermatophyta</taxon>
        <taxon>Magnoliopsida</taxon>
        <taxon>eudicotyledons</taxon>
        <taxon>Gunneridae</taxon>
        <taxon>Pentapetalae</taxon>
        <taxon>rosids</taxon>
        <taxon>malvids</taxon>
        <taxon>Brassicales</taxon>
        <taxon>Brassicaceae</taxon>
        <taxon>Brassiceae</taxon>
        <taxon>Brassica</taxon>
    </lineage>
</organism>
<reference evidence="5 6" key="1">
    <citation type="submission" date="2020-02" db="EMBL/GenBank/DDBJ databases">
        <authorList>
            <person name="Ma Q."/>
            <person name="Huang Y."/>
            <person name="Song X."/>
            <person name="Pei D."/>
        </authorList>
    </citation>
    <scope>NUCLEOTIDE SEQUENCE [LARGE SCALE GENOMIC DNA]</scope>
    <source>
        <strain evidence="5">Sxm20200214</strain>
        <tissue evidence="5">Leaf</tissue>
    </source>
</reference>
<proteinExistence type="predicted"/>
<evidence type="ECO:0000259" key="4">
    <source>
        <dbReference type="Pfam" id="PF23598"/>
    </source>
</evidence>
<dbReference type="EMBL" id="JAAMPC010000086">
    <property type="protein sequence ID" value="KAG2244390.1"/>
    <property type="molecule type" value="Genomic_DNA"/>
</dbReference>
<sequence length="669" mass="77353">MASNNNTQPRTSGDSLEKQVDKIMGSLSVLNKLLCSLREDPLGRSKKEEESNKQKGTLERSQSAPPALALVPFDDRLITRLQYHLRLLKQKLAKLAQLQTNVEEELTKHLDTLQSLIGNFDSSRVTSQVTYWIKPDLQGMETKISELLYQVPLLSGKLEDQKAEVYADQDDDQGTSLIYFPGIHTNVEDLTRREVFRQVKQKFKELDIEQKICLLSFAVFPENQEVHRTMLMYWWIGEGILPVKEAEVTVRQVLKAFTEKNLIEPVEERWKVAPSSYKMSPFVHSSVVILSKEIGLFDIYRQGKKPMMNISEMGKVCLVKGSSYQLEANPKRMPSRLIETVFNVSERLPDFTFSWFSEYPSNKKLMSKLSTNWFKSLKVFYLGRWERSKKRHIQVQDPQLMQCFNYLRNLRVLSFQGISGIRSLNSSVGKLQKLIILDLRECYDLKQLPEKIDSLGSLVYLDMTGCYMLEWIPLRLALLKNLEVLKGFVVSDEAYEGVACKLSYLKRLKKLRKLSIEINRDDLGVAQVMVDIVELKALTSLKVTWRRDLRIIRTTEIQSLSDQLKKLDLQRYPHEELPAWLHPRNLLFLKKLQIGGGRRLKGFGDLPDKATECSVEVLRLTSLPKLRVGWMELKQLYFPNLIFLENYECPRVTLTPCDGSGVWRSDQDD</sequence>
<dbReference type="PANTHER" id="PTHR47186:SF54">
    <property type="entry name" value="DISEASE RESISTANCE RPP13-LIKE PROTEIN 4"/>
    <property type="match status" value="1"/>
</dbReference>